<protein>
    <submittedName>
        <fullName evidence="1">Uncharacterized protein</fullName>
    </submittedName>
</protein>
<reference evidence="1 2" key="1">
    <citation type="submission" date="2024-01" db="EMBL/GenBank/DDBJ databases">
        <title>A telomere-to-telomere, gap-free genome of sweet tea (Lithocarpus litseifolius).</title>
        <authorList>
            <person name="Zhou J."/>
        </authorList>
    </citation>
    <scope>NUCLEOTIDE SEQUENCE [LARGE SCALE GENOMIC DNA]</scope>
    <source>
        <strain evidence="1">Zhou-2022a</strain>
        <tissue evidence="1">Leaf</tissue>
    </source>
</reference>
<gene>
    <name evidence="1" type="ORF">SO802_008239</name>
</gene>
<dbReference type="AlphaFoldDB" id="A0AAW2DA62"/>
<accession>A0AAW2DA62</accession>
<evidence type="ECO:0000313" key="1">
    <source>
        <dbReference type="EMBL" id="KAL0006737.1"/>
    </source>
</evidence>
<name>A0AAW2DA62_9ROSI</name>
<dbReference type="EMBL" id="JAZDWU010000003">
    <property type="protein sequence ID" value="KAL0006737.1"/>
    <property type="molecule type" value="Genomic_DNA"/>
</dbReference>
<comment type="caution">
    <text evidence="1">The sequence shown here is derived from an EMBL/GenBank/DDBJ whole genome shotgun (WGS) entry which is preliminary data.</text>
</comment>
<evidence type="ECO:0000313" key="2">
    <source>
        <dbReference type="Proteomes" id="UP001459277"/>
    </source>
</evidence>
<dbReference type="Proteomes" id="UP001459277">
    <property type="component" value="Unassembled WGS sequence"/>
</dbReference>
<proteinExistence type="predicted"/>
<sequence length="99" mass="11744">MWKQRSRALWLKWGDRNTKFFHATASQRQRRNRIKGLQNLNGEWIDDHEGMETIILEYFANIFKSDNPSNVEASLGVISSRAETKNFWQSLRRGRCGMR</sequence>
<keyword evidence="2" id="KW-1185">Reference proteome</keyword>
<organism evidence="1 2">
    <name type="scientific">Lithocarpus litseifolius</name>
    <dbReference type="NCBI Taxonomy" id="425828"/>
    <lineage>
        <taxon>Eukaryota</taxon>
        <taxon>Viridiplantae</taxon>
        <taxon>Streptophyta</taxon>
        <taxon>Embryophyta</taxon>
        <taxon>Tracheophyta</taxon>
        <taxon>Spermatophyta</taxon>
        <taxon>Magnoliopsida</taxon>
        <taxon>eudicotyledons</taxon>
        <taxon>Gunneridae</taxon>
        <taxon>Pentapetalae</taxon>
        <taxon>rosids</taxon>
        <taxon>fabids</taxon>
        <taxon>Fagales</taxon>
        <taxon>Fagaceae</taxon>
        <taxon>Lithocarpus</taxon>
    </lineage>
</organism>